<accession>A0A9P5TTJ2</accession>
<feature type="domain" description="DUF6533" evidence="2">
    <location>
        <begin position="34"/>
        <end position="76"/>
    </location>
</feature>
<proteinExistence type="predicted"/>
<dbReference type="Pfam" id="PF20151">
    <property type="entry name" value="DUF6533"/>
    <property type="match status" value="1"/>
</dbReference>
<gene>
    <name evidence="3" type="ORF">CPB84DRAFT_1842955</name>
</gene>
<dbReference type="OrthoDB" id="3353364at2759"/>
<keyword evidence="1" id="KW-1133">Transmembrane helix</keyword>
<keyword evidence="1" id="KW-0472">Membrane</keyword>
<feature type="transmembrane region" description="Helical" evidence="1">
    <location>
        <begin position="129"/>
        <end position="149"/>
    </location>
</feature>
<reference evidence="3" key="1">
    <citation type="submission" date="2020-11" db="EMBL/GenBank/DDBJ databases">
        <authorList>
            <consortium name="DOE Joint Genome Institute"/>
            <person name="Ahrendt S."/>
            <person name="Riley R."/>
            <person name="Andreopoulos W."/>
            <person name="LaButti K."/>
            <person name="Pangilinan J."/>
            <person name="Ruiz-duenas F.J."/>
            <person name="Barrasa J.M."/>
            <person name="Sanchez-Garcia M."/>
            <person name="Camarero S."/>
            <person name="Miyauchi S."/>
            <person name="Serrano A."/>
            <person name="Linde D."/>
            <person name="Babiker R."/>
            <person name="Drula E."/>
            <person name="Ayuso-Fernandez I."/>
            <person name="Pacheco R."/>
            <person name="Padilla G."/>
            <person name="Ferreira P."/>
            <person name="Barriuso J."/>
            <person name="Kellner H."/>
            <person name="Castanera R."/>
            <person name="Alfaro M."/>
            <person name="Ramirez L."/>
            <person name="Pisabarro A.G."/>
            <person name="Kuo A."/>
            <person name="Tritt A."/>
            <person name="Lipzen A."/>
            <person name="He G."/>
            <person name="Yan M."/>
            <person name="Ng V."/>
            <person name="Cullen D."/>
            <person name="Martin F."/>
            <person name="Rosso M.-N."/>
            <person name="Henrissat B."/>
            <person name="Hibbett D."/>
            <person name="Martinez A.T."/>
            <person name="Grigoriev I.V."/>
        </authorList>
    </citation>
    <scope>NUCLEOTIDE SEQUENCE</scope>
    <source>
        <strain evidence="3">AH 44721</strain>
    </source>
</reference>
<feature type="transmembrane region" description="Helical" evidence="1">
    <location>
        <begin position="69"/>
        <end position="90"/>
    </location>
</feature>
<feature type="transmembrane region" description="Helical" evidence="1">
    <location>
        <begin position="29"/>
        <end position="48"/>
    </location>
</feature>
<dbReference type="Proteomes" id="UP000724874">
    <property type="component" value="Unassembled WGS sequence"/>
</dbReference>
<organism evidence="3 4">
    <name type="scientific">Gymnopilus junonius</name>
    <name type="common">Spectacular rustgill mushroom</name>
    <name type="synonym">Gymnopilus spectabilis subsp. junonius</name>
    <dbReference type="NCBI Taxonomy" id="109634"/>
    <lineage>
        <taxon>Eukaryota</taxon>
        <taxon>Fungi</taxon>
        <taxon>Dikarya</taxon>
        <taxon>Basidiomycota</taxon>
        <taxon>Agaricomycotina</taxon>
        <taxon>Agaricomycetes</taxon>
        <taxon>Agaricomycetidae</taxon>
        <taxon>Agaricales</taxon>
        <taxon>Agaricineae</taxon>
        <taxon>Hymenogastraceae</taxon>
        <taxon>Gymnopilus</taxon>
    </lineage>
</organism>
<protein>
    <recommendedName>
        <fullName evidence="2">DUF6533 domain-containing protein</fullName>
    </recommendedName>
</protein>
<feature type="transmembrane region" description="Helical" evidence="1">
    <location>
        <begin position="96"/>
        <end position="117"/>
    </location>
</feature>
<sequence>MPPPIPPASGGVPTIPHDALIAQKQGQAVLIWAIGAFCIFGWEWLLCLPKEYQRIWMKPINASSILYIINRYFGLLQLSFVITLVANAWSPTACKHVFFFEPVGALISTVLSQMILGSRVYAIFGQSKVVGAILSGTLLVEIVIGGISISTTHPRLAVPGSTVSQPPCGAVMGPFGWLVAFWSIPLFYDTLTFLFTAWKAYEFWKKEVNTPLFDIIWRDGLLYFFAIFTMNAANVVIFLTVPEALRAVNLTPTLILEVILSCRFVLNLREAHSLSVSGSQSSQRKWTAYNSRAPVTKSQGTSLGQEDIIPFGSTSLRLQPMHSGRARGEDIPYADVKVQPWSS</sequence>
<keyword evidence="4" id="KW-1185">Reference proteome</keyword>
<dbReference type="InterPro" id="IPR045340">
    <property type="entry name" value="DUF6533"/>
</dbReference>
<evidence type="ECO:0000256" key="1">
    <source>
        <dbReference type="SAM" id="Phobius"/>
    </source>
</evidence>
<name>A0A9P5TTJ2_GYMJU</name>
<dbReference type="AlphaFoldDB" id="A0A9P5TTJ2"/>
<keyword evidence="1" id="KW-0812">Transmembrane</keyword>
<dbReference type="EMBL" id="JADNYJ010000008">
    <property type="protein sequence ID" value="KAF8909729.1"/>
    <property type="molecule type" value="Genomic_DNA"/>
</dbReference>
<comment type="caution">
    <text evidence="3">The sequence shown here is derived from an EMBL/GenBank/DDBJ whole genome shotgun (WGS) entry which is preliminary data.</text>
</comment>
<evidence type="ECO:0000259" key="2">
    <source>
        <dbReference type="Pfam" id="PF20151"/>
    </source>
</evidence>
<evidence type="ECO:0000313" key="3">
    <source>
        <dbReference type="EMBL" id="KAF8909729.1"/>
    </source>
</evidence>
<evidence type="ECO:0000313" key="4">
    <source>
        <dbReference type="Proteomes" id="UP000724874"/>
    </source>
</evidence>
<feature type="transmembrane region" description="Helical" evidence="1">
    <location>
        <begin position="179"/>
        <end position="201"/>
    </location>
</feature>
<feature type="transmembrane region" description="Helical" evidence="1">
    <location>
        <begin position="221"/>
        <end position="241"/>
    </location>
</feature>